<name>A0A239XJZ2_9FLAO</name>
<dbReference type="AlphaFoldDB" id="A0A239XJZ2"/>
<dbReference type="Proteomes" id="UP000215196">
    <property type="component" value="Chromosome 1"/>
</dbReference>
<feature type="chain" id="PRO_5012918608" description="Outer membrane insertion C-signal" evidence="1">
    <location>
        <begin position="24"/>
        <end position="153"/>
    </location>
</feature>
<dbReference type="InterPro" id="IPR011250">
    <property type="entry name" value="OMP/PagP_B-barrel"/>
</dbReference>
<organism evidence="2 3">
    <name type="scientific">Chryseobacterium taklimakanense</name>
    <dbReference type="NCBI Taxonomy" id="536441"/>
    <lineage>
        <taxon>Bacteria</taxon>
        <taxon>Pseudomonadati</taxon>
        <taxon>Bacteroidota</taxon>
        <taxon>Flavobacteriia</taxon>
        <taxon>Flavobacteriales</taxon>
        <taxon>Weeksellaceae</taxon>
        <taxon>Chryseobacterium group</taxon>
        <taxon>Chryseobacterium</taxon>
    </lineage>
</organism>
<proteinExistence type="predicted"/>
<reference evidence="2 3" key="1">
    <citation type="submission" date="2017-06" db="EMBL/GenBank/DDBJ databases">
        <authorList>
            <consortium name="Pathogen Informatics"/>
        </authorList>
    </citation>
    <scope>NUCLEOTIDE SEQUENCE [LARGE SCALE GENOMIC DNA]</scope>
    <source>
        <strain evidence="2 3">NCTC13490</strain>
    </source>
</reference>
<keyword evidence="1" id="KW-0732">Signal</keyword>
<dbReference type="SUPFAM" id="SSF56925">
    <property type="entry name" value="OMPA-like"/>
    <property type="match status" value="1"/>
</dbReference>
<dbReference type="KEGG" id="ctak:4412677_01600"/>
<sequence length="153" mass="16290">MKKLFSMAAIVSAAVFGFSDANAQAYKTGAGVLVDFGDGSTFVGPHVKHFFKANHAGEFSVLFGDGATVAQANYQYHQPFAGANGLQWYVGAGPGIIFGDGFTEFAPSAMLGLDFKIPGAPLDLSMDWRPRFIIGDNSDAEAGRFNAGFRFTF</sequence>
<accession>A0A239XJZ2</accession>
<dbReference type="EMBL" id="LT906465">
    <property type="protein sequence ID" value="SNV46526.1"/>
    <property type="molecule type" value="Genomic_DNA"/>
</dbReference>
<dbReference type="RefSeq" id="WP_095072141.1">
    <property type="nucleotide sequence ID" value="NZ_JAKRDQ010000001.1"/>
</dbReference>
<evidence type="ECO:0000256" key="1">
    <source>
        <dbReference type="SAM" id="SignalP"/>
    </source>
</evidence>
<feature type="signal peptide" evidence="1">
    <location>
        <begin position="1"/>
        <end position="23"/>
    </location>
</feature>
<evidence type="ECO:0000313" key="3">
    <source>
        <dbReference type="Proteomes" id="UP000215196"/>
    </source>
</evidence>
<gene>
    <name evidence="2" type="ORF">SAMEA4412677_01600</name>
</gene>
<protein>
    <recommendedName>
        <fullName evidence="4">Outer membrane insertion C-signal</fullName>
    </recommendedName>
</protein>
<evidence type="ECO:0000313" key="2">
    <source>
        <dbReference type="EMBL" id="SNV46526.1"/>
    </source>
</evidence>
<keyword evidence="3" id="KW-1185">Reference proteome</keyword>
<evidence type="ECO:0008006" key="4">
    <source>
        <dbReference type="Google" id="ProtNLM"/>
    </source>
</evidence>